<name>A0ACC2RU97_9FUNG</name>
<proteinExistence type="predicted"/>
<dbReference type="Proteomes" id="UP001165960">
    <property type="component" value="Unassembled WGS sequence"/>
</dbReference>
<sequence>MIPVSGPWSGFGGSTTYTFKLAPILWWAQPTSPAACPIPVFDGLFAQEWNHDKNSRKGVTK</sequence>
<keyword evidence="2" id="KW-1185">Reference proteome</keyword>
<evidence type="ECO:0000313" key="1">
    <source>
        <dbReference type="EMBL" id="KAJ9053624.1"/>
    </source>
</evidence>
<dbReference type="EMBL" id="QTSX02006503">
    <property type="protein sequence ID" value="KAJ9053624.1"/>
    <property type="molecule type" value="Genomic_DNA"/>
</dbReference>
<gene>
    <name evidence="1" type="ORF">DSO57_1022530</name>
</gene>
<evidence type="ECO:0000313" key="2">
    <source>
        <dbReference type="Proteomes" id="UP001165960"/>
    </source>
</evidence>
<protein>
    <submittedName>
        <fullName evidence="1">Uncharacterized protein</fullName>
    </submittedName>
</protein>
<comment type="caution">
    <text evidence="1">The sequence shown here is derived from an EMBL/GenBank/DDBJ whole genome shotgun (WGS) entry which is preliminary data.</text>
</comment>
<accession>A0ACC2RU97</accession>
<reference evidence="1" key="1">
    <citation type="submission" date="2022-04" db="EMBL/GenBank/DDBJ databases">
        <title>Genome of the entomopathogenic fungus Entomophthora muscae.</title>
        <authorList>
            <person name="Elya C."/>
            <person name="Lovett B.R."/>
            <person name="Lee E."/>
            <person name="Macias A.M."/>
            <person name="Hajek A.E."/>
            <person name="De Bivort B.L."/>
            <person name="Kasson M.T."/>
            <person name="De Fine Licht H.H."/>
            <person name="Stajich J.E."/>
        </authorList>
    </citation>
    <scope>NUCLEOTIDE SEQUENCE</scope>
    <source>
        <strain evidence="1">Berkeley</strain>
    </source>
</reference>
<organism evidence="1 2">
    <name type="scientific">Entomophthora muscae</name>
    <dbReference type="NCBI Taxonomy" id="34485"/>
    <lineage>
        <taxon>Eukaryota</taxon>
        <taxon>Fungi</taxon>
        <taxon>Fungi incertae sedis</taxon>
        <taxon>Zoopagomycota</taxon>
        <taxon>Entomophthoromycotina</taxon>
        <taxon>Entomophthoromycetes</taxon>
        <taxon>Entomophthorales</taxon>
        <taxon>Entomophthoraceae</taxon>
        <taxon>Entomophthora</taxon>
    </lineage>
</organism>